<proteinExistence type="predicted"/>
<protein>
    <submittedName>
        <fullName evidence="2">GNAT family N-acetyltransferase</fullName>
    </submittedName>
</protein>
<evidence type="ECO:0000259" key="1">
    <source>
        <dbReference type="Pfam" id="PF13480"/>
    </source>
</evidence>
<dbReference type="InterPro" id="IPR038740">
    <property type="entry name" value="BioF2-like_GNAT_dom"/>
</dbReference>
<dbReference type="PANTHER" id="PTHR36174">
    <property type="entry name" value="LIPID II:GLYCINE GLYCYLTRANSFERASE"/>
    <property type="match status" value="1"/>
</dbReference>
<sequence length="332" mass="39141">MNDKYYIKELKKEQWRKWDQFVMETEYSTPFSNTWFLERICKIFGGNITIIAIINKKKDKIVGGVALRSLEFFSYKIAFPSQLLLYMPILIDKKEVNDREVYGLEEKLSAILKKRFNTILYLNNTTDFIDLRGFKDNKFKLKVGYTAITDFSYLDFYNVGKSNRKLIKKAESNGLFIKESSDIDAMWNIWQKTAERQSFKLKLNKDNFSELYNVLKEHNCCQGFIVYTQDEKPVSFRISIWNNKSMAFGWIAGTDPEYFDIGASTYMIWNSLNLLKNKGFVAFDWCGANIKGVANFKMSFGARIQPYFYIDKYNVLFNIAIKTRKLYKKLCR</sequence>
<dbReference type="InterPro" id="IPR050644">
    <property type="entry name" value="PG_Glycine_Bridge_Synth"/>
</dbReference>
<dbReference type="AlphaFoldDB" id="A0A6M0R611"/>
<keyword evidence="2" id="KW-0808">Transferase</keyword>
<dbReference type="Gene3D" id="3.40.630.30">
    <property type="match status" value="1"/>
</dbReference>
<dbReference type="EMBL" id="SXDP01000001">
    <property type="protein sequence ID" value="NEZ45596.1"/>
    <property type="molecule type" value="Genomic_DNA"/>
</dbReference>
<evidence type="ECO:0000313" key="3">
    <source>
        <dbReference type="Proteomes" id="UP000473885"/>
    </source>
</evidence>
<gene>
    <name evidence="2" type="ORF">FDF74_00035</name>
</gene>
<dbReference type="PANTHER" id="PTHR36174:SF1">
    <property type="entry name" value="LIPID II:GLYCINE GLYCYLTRANSFERASE"/>
    <property type="match status" value="1"/>
</dbReference>
<name>A0A6M0R611_9CLOT</name>
<dbReference type="InterPro" id="IPR016181">
    <property type="entry name" value="Acyl_CoA_acyltransferase"/>
</dbReference>
<dbReference type="RefSeq" id="WP_163248079.1">
    <property type="nucleotide sequence ID" value="NZ_SXDP01000001.1"/>
</dbReference>
<accession>A0A6M0R611</accession>
<feature type="domain" description="BioF2-like acetyltransferase" evidence="1">
    <location>
        <begin position="164"/>
        <end position="297"/>
    </location>
</feature>
<comment type="caution">
    <text evidence="2">The sequence shown here is derived from an EMBL/GenBank/DDBJ whole genome shotgun (WGS) entry which is preliminary data.</text>
</comment>
<dbReference type="Proteomes" id="UP000473885">
    <property type="component" value="Unassembled WGS sequence"/>
</dbReference>
<dbReference type="SUPFAM" id="SSF55729">
    <property type="entry name" value="Acyl-CoA N-acyltransferases (Nat)"/>
    <property type="match status" value="1"/>
</dbReference>
<organism evidence="2 3">
    <name type="scientific">Clostridium niameyense</name>
    <dbReference type="NCBI Taxonomy" id="1622073"/>
    <lineage>
        <taxon>Bacteria</taxon>
        <taxon>Bacillati</taxon>
        <taxon>Bacillota</taxon>
        <taxon>Clostridia</taxon>
        <taxon>Eubacteriales</taxon>
        <taxon>Clostridiaceae</taxon>
        <taxon>Clostridium</taxon>
    </lineage>
</organism>
<dbReference type="Pfam" id="PF13480">
    <property type="entry name" value="Acetyltransf_6"/>
    <property type="match status" value="1"/>
</dbReference>
<keyword evidence="3" id="KW-1185">Reference proteome</keyword>
<dbReference type="GO" id="GO:0016740">
    <property type="term" value="F:transferase activity"/>
    <property type="evidence" value="ECO:0007669"/>
    <property type="project" value="UniProtKB-KW"/>
</dbReference>
<reference evidence="2 3" key="1">
    <citation type="submission" date="2019-04" db="EMBL/GenBank/DDBJ databases">
        <title>Genome sequencing of Clostridium botulinum Groups I-IV and Clostridium butyricum.</title>
        <authorList>
            <person name="Brunt J."/>
            <person name="Van Vliet A.H.M."/>
            <person name="Stringer S.C."/>
            <person name="Carter A.T."/>
            <person name="Peck M.W."/>
        </authorList>
    </citation>
    <scope>NUCLEOTIDE SEQUENCE [LARGE SCALE GENOMIC DNA]</scope>
    <source>
        <strain evidence="2 3">IFR 18/094</strain>
    </source>
</reference>
<evidence type="ECO:0000313" key="2">
    <source>
        <dbReference type="EMBL" id="NEZ45596.1"/>
    </source>
</evidence>